<dbReference type="InterPro" id="IPR027051">
    <property type="entry name" value="XdhC_Rossmann_dom"/>
</dbReference>
<dbReference type="InterPro" id="IPR052698">
    <property type="entry name" value="MoCofactor_Util/Proc"/>
</dbReference>
<feature type="domain" description="XdhC- CoxI" evidence="1">
    <location>
        <begin position="15"/>
        <end position="69"/>
    </location>
</feature>
<dbReference type="InterPro" id="IPR003777">
    <property type="entry name" value="XdhC_CoxI"/>
</dbReference>
<evidence type="ECO:0000313" key="4">
    <source>
        <dbReference type="Proteomes" id="UP000727654"/>
    </source>
</evidence>
<evidence type="ECO:0000259" key="2">
    <source>
        <dbReference type="Pfam" id="PF13478"/>
    </source>
</evidence>
<organism evidence="3 4">
    <name type="scientific">Cupriavidus laharis</name>
    <dbReference type="NCBI Taxonomy" id="151654"/>
    <lineage>
        <taxon>Bacteria</taxon>
        <taxon>Pseudomonadati</taxon>
        <taxon>Pseudomonadota</taxon>
        <taxon>Betaproteobacteria</taxon>
        <taxon>Burkholderiales</taxon>
        <taxon>Burkholderiaceae</taxon>
        <taxon>Cupriavidus</taxon>
    </lineage>
</organism>
<dbReference type="PANTHER" id="PTHR30388">
    <property type="entry name" value="ALDEHYDE OXIDOREDUCTASE MOLYBDENUM COFACTOR ASSEMBLY PROTEIN"/>
    <property type="match status" value="1"/>
</dbReference>
<dbReference type="Pfam" id="PF02625">
    <property type="entry name" value="XdhC_CoxI"/>
    <property type="match status" value="1"/>
</dbReference>
<dbReference type="InterPro" id="IPR016185">
    <property type="entry name" value="PreATP-grasp_dom_sf"/>
</dbReference>
<dbReference type="RefSeq" id="WP_224079506.1">
    <property type="nucleotide sequence ID" value="NZ_CAJZAI010000003.1"/>
</dbReference>
<dbReference type="EMBL" id="CAJZAI010000003">
    <property type="protein sequence ID" value="CAG9170897.1"/>
    <property type="molecule type" value="Genomic_DNA"/>
</dbReference>
<dbReference type="Proteomes" id="UP000727654">
    <property type="component" value="Unassembled WGS sequence"/>
</dbReference>
<comment type="caution">
    <text evidence="3">The sequence shown here is derived from an EMBL/GenBank/DDBJ whole genome shotgun (WGS) entry which is preliminary data.</text>
</comment>
<proteinExistence type="predicted"/>
<feature type="domain" description="XdhC Rossmann" evidence="2">
    <location>
        <begin position="169"/>
        <end position="311"/>
    </location>
</feature>
<accession>A0ABM8WTT7</accession>
<dbReference type="PANTHER" id="PTHR30388:SF4">
    <property type="entry name" value="MOLYBDENUM COFACTOR INSERTION CHAPERONE PAOD"/>
    <property type="match status" value="1"/>
</dbReference>
<dbReference type="Pfam" id="PF13478">
    <property type="entry name" value="XdhC_C"/>
    <property type="match status" value="1"/>
</dbReference>
<evidence type="ECO:0000313" key="3">
    <source>
        <dbReference type="EMBL" id="CAG9170897.1"/>
    </source>
</evidence>
<dbReference type="Gene3D" id="3.40.50.720">
    <property type="entry name" value="NAD(P)-binding Rossmann-like Domain"/>
    <property type="match status" value="1"/>
</dbReference>
<evidence type="ECO:0000259" key="1">
    <source>
        <dbReference type="Pfam" id="PF02625"/>
    </source>
</evidence>
<reference evidence="3 4" key="1">
    <citation type="submission" date="2021-08" db="EMBL/GenBank/DDBJ databases">
        <authorList>
            <person name="Peeters C."/>
        </authorList>
    </citation>
    <scope>NUCLEOTIDE SEQUENCE [LARGE SCALE GENOMIC DNA]</scope>
    <source>
        <strain evidence="3 4">LMG 23992</strain>
    </source>
</reference>
<dbReference type="SUPFAM" id="SSF52440">
    <property type="entry name" value="PreATP-grasp domain"/>
    <property type="match status" value="1"/>
</dbReference>
<keyword evidence="4" id="KW-1185">Reference proteome</keyword>
<gene>
    <name evidence="3" type="primary">paoD_1</name>
    <name evidence="3" type="ORF">LMG23992_01870</name>
</gene>
<protein>
    <submittedName>
        <fullName evidence="3">Molybdenum cofactor insertion chaperone PaoD</fullName>
    </submittedName>
</protein>
<sequence>MEPVDLDVLRAAWRWLRESRKLVLVTVVRTWGSSPRPPGAMMAIRDDGMVAGSVSGGCIEDDLIDQVHRLGVEALTNGGLPHLTAYGVDADQAHRFGLPCGGTLELAFELLQAPEALDQLVARLDARRPTMRVLDLATGRADCFDASVHRGVQCDGKTLSTVLGPAYRLIVIGAGQLSRYLCQSAVGLGFDVTVCDPREEYALGWDVPGARLVRGMPDDVVVQSAPDAHTAIIALTHDPKLDDLAIMDALRSPAFYVGALGSRANNAKRVSRLREHFAMSEVELARLHGPAGIYIGSRTPPEIALSILAEIVAVKNGLAGDARISVAVGKSGGNCKVES</sequence>
<name>A0ABM8WTT7_9BURK</name>